<gene>
    <name evidence="3" type="ORF">EJA19_05125</name>
</gene>
<organism evidence="3 4">
    <name type="scientific">Mangrovimonas spongiae</name>
    <dbReference type="NCBI Taxonomy" id="2494697"/>
    <lineage>
        <taxon>Bacteria</taxon>
        <taxon>Pseudomonadati</taxon>
        <taxon>Bacteroidota</taxon>
        <taxon>Flavobacteriia</taxon>
        <taxon>Flavobacteriales</taxon>
        <taxon>Flavobacteriaceae</taxon>
        <taxon>Mangrovimonas</taxon>
    </lineage>
</organism>
<keyword evidence="1" id="KW-0732">Signal</keyword>
<feature type="domain" description="DUF2202" evidence="2">
    <location>
        <begin position="46"/>
        <end position="202"/>
    </location>
</feature>
<proteinExistence type="predicted"/>
<protein>
    <submittedName>
        <fullName evidence="3">DUF2202 domain-containing protein</fullName>
    </submittedName>
</protein>
<comment type="caution">
    <text evidence="3">The sequence shown here is derived from an EMBL/GenBank/DDBJ whole genome shotgun (WGS) entry which is preliminary data.</text>
</comment>
<dbReference type="InterPro" id="IPR019243">
    <property type="entry name" value="DUF2202"/>
</dbReference>
<evidence type="ECO:0000259" key="2">
    <source>
        <dbReference type="Pfam" id="PF09968"/>
    </source>
</evidence>
<dbReference type="InterPro" id="IPR009078">
    <property type="entry name" value="Ferritin-like_SF"/>
</dbReference>
<dbReference type="PROSITE" id="PS51257">
    <property type="entry name" value="PROKAR_LIPOPROTEIN"/>
    <property type="match status" value="1"/>
</dbReference>
<dbReference type="AlphaFoldDB" id="A0A428K1X7"/>
<reference evidence="3 4" key="1">
    <citation type="submission" date="2018-12" db="EMBL/GenBank/DDBJ databases">
        <title>Mangrovimonas spongiae sp. nov., a novel member of the genus Mangrovimonas isolated from marine sponge.</title>
        <authorList>
            <person name="Zhuang L."/>
            <person name="Luo L."/>
        </authorList>
    </citation>
    <scope>NUCLEOTIDE SEQUENCE [LARGE SCALE GENOMIC DNA]</scope>
    <source>
        <strain evidence="3 4">HN-E26</strain>
    </source>
</reference>
<accession>A0A428K1X7</accession>
<dbReference type="EMBL" id="RWBG01000002">
    <property type="protein sequence ID" value="RSK40363.1"/>
    <property type="molecule type" value="Genomic_DNA"/>
</dbReference>
<name>A0A428K1X7_9FLAO</name>
<keyword evidence="4" id="KW-1185">Reference proteome</keyword>
<dbReference type="RefSeq" id="WP_125467281.1">
    <property type="nucleotide sequence ID" value="NZ_RWBG01000002.1"/>
</dbReference>
<sequence length="210" mass="23820">MKKLKITSILTALIITVSMSFLSACSSDDDANARNFNVNQPLTETDKDALLFMLEEEKLARDTYIYLNNEWSLSQFNNIKDSEQMHMDAVENLLTQYNVAYTILPLGEFQDNMLQDLYDQFIIDGTISQANALQIGATIEDLDIVDLEDYINATSNTNLIRVFEKLQCGSRNHLRSFVSAIENAGDTYTPQYLSQEDYNSILVGSHEQCN</sequence>
<evidence type="ECO:0000313" key="4">
    <source>
        <dbReference type="Proteomes" id="UP000270620"/>
    </source>
</evidence>
<dbReference type="Gene3D" id="1.20.1260.10">
    <property type="match status" value="1"/>
</dbReference>
<dbReference type="InterPro" id="IPR012347">
    <property type="entry name" value="Ferritin-like"/>
</dbReference>
<dbReference type="Proteomes" id="UP000270620">
    <property type="component" value="Unassembled WGS sequence"/>
</dbReference>
<evidence type="ECO:0000256" key="1">
    <source>
        <dbReference type="SAM" id="SignalP"/>
    </source>
</evidence>
<dbReference type="SUPFAM" id="SSF47240">
    <property type="entry name" value="Ferritin-like"/>
    <property type="match status" value="1"/>
</dbReference>
<dbReference type="CDD" id="cd01048">
    <property type="entry name" value="Ferritin_like_AB2"/>
    <property type="match status" value="1"/>
</dbReference>
<feature type="signal peptide" evidence="1">
    <location>
        <begin position="1"/>
        <end position="23"/>
    </location>
</feature>
<dbReference type="OrthoDB" id="9801086at2"/>
<evidence type="ECO:0000313" key="3">
    <source>
        <dbReference type="EMBL" id="RSK40363.1"/>
    </source>
</evidence>
<dbReference type="Pfam" id="PF09968">
    <property type="entry name" value="DUF2202"/>
    <property type="match status" value="1"/>
</dbReference>
<feature type="chain" id="PRO_5019333040" evidence="1">
    <location>
        <begin position="24"/>
        <end position="210"/>
    </location>
</feature>